<feature type="domain" description="MoaB/Mog" evidence="2">
    <location>
        <begin position="174"/>
        <end position="306"/>
    </location>
</feature>
<dbReference type="CDD" id="cd03522">
    <property type="entry name" value="MoeA_like"/>
    <property type="match status" value="1"/>
</dbReference>
<protein>
    <recommendedName>
        <fullName evidence="1">Molybdopterin molybdenumtransferase</fullName>
        <ecNumber evidence="1">2.10.1.1</ecNumber>
    </recommendedName>
</protein>
<evidence type="ECO:0000313" key="4">
    <source>
        <dbReference type="Proteomes" id="UP000002217"/>
    </source>
</evidence>
<dbReference type="AlphaFoldDB" id="C8W6W0"/>
<evidence type="ECO:0000313" key="3">
    <source>
        <dbReference type="EMBL" id="ACV64219.1"/>
    </source>
</evidence>
<keyword evidence="1" id="KW-0808">Transferase</keyword>
<comment type="function">
    <text evidence="1">Catalyzes the insertion of molybdate into adenylated molybdopterin with the concomitant release of AMP.</text>
</comment>
<gene>
    <name evidence="3" type="ordered locus">Dtox_3500</name>
</gene>
<keyword evidence="1" id="KW-0501">Molybdenum cofactor biosynthesis</keyword>
<dbReference type="GO" id="GO:0046872">
    <property type="term" value="F:metal ion binding"/>
    <property type="evidence" value="ECO:0007669"/>
    <property type="project" value="UniProtKB-UniRule"/>
</dbReference>
<dbReference type="GO" id="GO:0005829">
    <property type="term" value="C:cytosol"/>
    <property type="evidence" value="ECO:0007669"/>
    <property type="project" value="TreeGrafter"/>
</dbReference>
<dbReference type="GO" id="GO:0061599">
    <property type="term" value="F:molybdopterin molybdotransferase activity"/>
    <property type="evidence" value="ECO:0007669"/>
    <property type="project" value="UniProtKB-UniRule"/>
</dbReference>
<dbReference type="Proteomes" id="UP000002217">
    <property type="component" value="Chromosome"/>
</dbReference>
<dbReference type="KEGG" id="dae:Dtox_3500"/>
<dbReference type="eggNOG" id="COG0303">
    <property type="taxonomic scope" value="Bacteria"/>
</dbReference>
<proteinExistence type="inferred from homology"/>
<accession>C8W6W0</accession>
<dbReference type="EMBL" id="CP001720">
    <property type="protein sequence ID" value="ACV64219.1"/>
    <property type="molecule type" value="Genomic_DNA"/>
</dbReference>
<dbReference type="SUPFAM" id="SSF53218">
    <property type="entry name" value="Molybdenum cofactor biosynthesis proteins"/>
    <property type="match status" value="1"/>
</dbReference>
<comment type="similarity">
    <text evidence="1">Belongs to the MoeA family.</text>
</comment>
<dbReference type="InterPro" id="IPR036425">
    <property type="entry name" value="MoaB/Mog-like_dom_sf"/>
</dbReference>
<comment type="pathway">
    <text evidence="1">Cofactor biosynthesis; molybdopterin biosynthesis.</text>
</comment>
<evidence type="ECO:0000256" key="1">
    <source>
        <dbReference type="RuleBase" id="RU365090"/>
    </source>
</evidence>
<dbReference type="InterPro" id="IPR038987">
    <property type="entry name" value="MoeA-like"/>
</dbReference>
<reference evidence="3 4" key="1">
    <citation type="journal article" date="2009" name="Stand. Genomic Sci.">
        <title>Complete genome sequence of Desulfotomaculum acetoxidans type strain (5575).</title>
        <authorList>
            <person name="Spring S."/>
            <person name="Lapidus A."/>
            <person name="Schroder M."/>
            <person name="Gleim D."/>
            <person name="Sims D."/>
            <person name="Meincke L."/>
            <person name="Glavina Del Rio T."/>
            <person name="Tice H."/>
            <person name="Copeland A."/>
            <person name="Cheng J.F."/>
            <person name="Lucas S."/>
            <person name="Chen F."/>
            <person name="Nolan M."/>
            <person name="Bruce D."/>
            <person name="Goodwin L."/>
            <person name="Pitluck S."/>
            <person name="Ivanova N."/>
            <person name="Mavromatis K."/>
            <person name="Mikhailova N."/>
            <person name="Pati A."/>
            <person name="Chen A."/>
            <person name="Palaniappan K."/>
            <person name="Land M."/>
            <person name="Hauser L."/>
            <person name="Chang Y.J."/>
            <person name="Jeffries C.D."/>
            <person name="Chain P."/>
            <person name="Saunders E."/>
            <person name="Brettin T."/>
            <person name="Detter J.C."/>
            <person name="Goker M."/>
            <person name="Bristow J."/>
            <person name="Eisen J.A."/>
            <person name="Markowitz V."/>
            <person name="Hugenholtz P."/>
            <person name="Kyrpides N.C."/>
            <person name="Klenk H.P."/>
            <person name="Han C."/>
        </authorList>
    </citation>
    <scope>NUCLEOTIDE SEQUENCE [LARGE SCALE GENOMIC DNA]</scope>
    <source>
        <strain evidence="4">ATCC 49208 / DSM 771 / VKM B-1644</strain>
    </source>
</reference>
<dbReference type="InterPro" id="IPR001453">
    <property type="entry name" value="MoaB/Mog_dom"/>
</dbReference>
<dbReference type="GO" id="GO:0006777">
    <property type="term" value="P:Mo-molybdopterin cofactor biosynthetic process"/>
    <property type="evidence" value="ECO:0007669"/>
    <property type="project" value="UniProtKB-UniRule"/>
</dbReference>
<dbReference type="SMART" id="SM00852">
    <property type="entry name" value="MoCF_biosynth"/>
    <property type="match status" value="1"/>
</dbReference>
<dbReference type="PANTHER" id="PTHR10192:SF28">
    <property type="entry name" value="MOLYBDOPTERIN MOLYBDENUMTRANSFERASE"/>
    <property type="match status" value="1"/>
</dbReference>
<evidence type="ECO:0000259" key="2">
    <source>
        <dbReference type="SMART" id="SM00852"/>
    </source>
</evidence>
<keyword evidence="1" id="KW-0479">Metal-binding</keyword>
<name>C8W6W0_DESAS</name>
<dbReference type="HOGENOM" id="CLU_068847_1_0_9"/>
<keyword evidence="1" id="KW-0460">Magnesium</keyword>
<dbReference type="UniPathway" id="UPA00344"/>
<dbReference type="EC" id="2.10.1.1" evidence="1"/>
<dbReference type="RefSeq" id="WP_015758909.1">
    <property type="nucleotide sequence ID" value="NC_013216.1"/>
</dbReference>
<dbReference type="Gene3D" id="3.40.980.10">
    <property type="entry name" value="MoaB/Mog-like domain"/>
    <property type="match status" value="1"/>
</dbReference>
<dbReference type="Pfam" id="PF00994">
    <property type="entry name" value="MoCF_biosynth"/>
    <property type="match status" value="1"/>
</dbReference>
<sequence>MKSIRVEDAVGSVLCHDITRIIPGESKGPAFKKGHIITEEDIPAFLDLGKEHVFVWEVKEGIIHENEAAERMAIAAAGENIVLMEPSEGKVTLKAKIKGLLKIDVATLNIINETDELMMGTLRNNRLVYKDTIIAGTKIIPLIIDEEKIKRVEDICQKQGPIIRVLPLLPKRTAIIITGNEVYRGRIKDSFTPIVAKKLKKMGCEIFKQTIVDDNVDKIAATVLENLAEGAEMILVTGGMSVDPDDLTPAGIKKAGGTIVTYGTPVLPGAMFMMSYINGIPVLGLPGCVMYSKTTIFDIVLPRILSGEVLQKSDFAQLGHGGLCQKCKTCRFPDCALNTGN</sequence>
<dbReference type="OrthoDB" id="9767940at2"/>
<keyword evidence="4" id="KW-1185">Reference proteome</keyword>
<comment type="cofactor">
    <cofactor evidence="1">
        <name>Mg(2+)</name>
        <dbReference type="ChEBI" id="CHEBI:18420"/>
    </cofactor>
</comment>
<dbReference type="PANTHER" id="PTHR10192">
    <property type="entry name" value="MOLYBDOPTERIN BIOSYNTHESIS PROTEIN"/>
    <property type="match status" value="1"/>
</dbReference>
<comment type="catalytic activity">
    <reaction evidence="1">
        <text>adenylyl-molybdopterin + molybdate = Mo-molybdopterin + AMP + H(+)</text>
        <dbReference type="Rhea" id="RHEA:35047"/>
        <dbReference type="ChEBI" id="CHEBI:15378"/>
        <dbReference type="ChEBI" id="CHEBI:36264"/>
        <dbReference type="ChEBI" id="CHEBI:62727"/>
        <dbReference type="ChEBI" id="CHEBI:71302"/>
        <dbReference type="ChEBI" id="CHEBI:456215"/>
    </reaction>
</comment>
<dbReference type="STRING" id="485916.Dtox_3500"/>
<keyword evidence="1" id="KW-0500">Molybdenum</keyword>
<organism evidence="3 4">
    <name type="scientific">Desulfofarcimen acetoxidans (strain ATCC 49208 / DSM 771 / KCTC 5769 / VKM B-1644 / 5575)</name>
    <name type="common">Desulfotomaculum acetoxidans</name>
    <dbReference type="NCBI Taxonomy" id="485916"/>
    <lineage>
        <taxon>Bacteria</taxon>
        <taxon>Bacillati</taxon>
        <taxon>Bacillota</taxon>
        <taxon>Clostridia</taxon>
        <taxon>Eubacteriales</taxon>
        <taxon>Peptococcaceae</taxon>
        <taxon>Desulfofarcimen</taxon>
    </lineage>
</organism>